<feature type="compositionally biased region" description="Basic and acidic residues" evidence="1">
    <location>
        <begin position="51"/>
        <end position="71"/>
    </location>
</feature>
<organism evidence="3 4">
    <name type="scientific">candidate division WWE3 bacterium RIFCSPLOWO2_01_FULL_41_18</name>
    <dbReference type="NCBI Taxonomy" id="1802625"/>
    <lineage>
        <taxon>Bacteria</taxon>
        <taxon>Katanobacteria</taxon>
    </lineage>
</organism>
<evidence type="ECO:0000313" key="3">
    <source>
        <dbReference type="EMBL" id="OGC54937.1"/>
    </source>
</evidence>
<feature type="region of interest" description="Disordered" evidence="1">
    <location>
        <begin position="51"/>
        <end position="93"/>
    </location>
</feature>
<protein>
    <submittedName>
        <fullName evidence="3">Uncharacterized protein</fullName>
    </submittedName>
</protein>
<dbReference type="AlphaFoldDB" id="A0A1F4VCT6"/>
<evidence type="ECO:0000313" key="4">
    <source>
        <dbReference type="Proteomes" id="UP000176504"/>
    </source>
</evidence>
<sequence>MLENFLKDLQNLNSKANWANLIVGILLLLILAVGSMWYFGRKPVSEVGKVEEESVTKEDQVESTDDVKEEASEPENVLGTGGQINVLPNTSSK</sequence>
<evidence type="ECO:0000256" key="1">
    <source>
        <dbReference type="SAM" id="MobiDB-lite"/>
    </source>
</evidence>
<keyword evidence="2" id="KW-0472">Membrane</keyword>
<keyword evidence="2" id="KW-1133">Transmembrane helix</keyword>
<proteinExistence type="predicted"/>
<comment type="caution">
    <text evidence="3">The sequence shown here is derived from an EMBL/GenBank/DDBJ whole genome shotgun (WGS) entry which is preliminary data.</text>
</comment>
<feature type="transmembrane region" description="Helical" evidence="2">
    <location>
        <begin position="20"/>
        <end position="39"/>
    </location>
</feature>
<evidence type="ECO:0000256" key="2">
    <source>
        <dbReference type="SAM" id="Phobius"/>
    </source>
</evidence>
<gene>
    <name evidence="3" type="ORF">A3A78_03070</name>
</gene>
<name>A0A1F4VCT6_UNCKA</name>
<dbReference type="EMBL" id="MEVI01000003">
    <property type="protein sequence ID" value="OGC54937.1"/>
    <property type="molecule type" value="Genomic_DNA"/>
</dbReference>
<reference evidence="3 4" key="1">
    <citation type="journal article" date="2016" name="Nat. Commun.">
        <title>Thousands of microbial genomes shed light on interconnected biogeochemical processes in an aquifer system.</title>
        <authorList>
            <person name="Anantharaman K."/>
            <person name="Brown C.T."/>
            <person name="Hug L.A."/>
            <person name="Sharon I."/>
            <person name="Castelle C.J."/>
            <person name="Probst A.J."/>
            <person name="Thomas B.C."/>
            <person name="Singh A."/>
            <person name="Wilkins M.J."/>
            <person name="Karaoz U."/>
            <person name="Brodie E.L."/>
            <person name="Williams K.H."/>
            <person name="Hubbard S.S."/>
            <person name="Banfield J.F."/>
        </authorList>
    </citation>
    <scope>NUCLEOTIDE SEQUENCE [LARGE SCALE GENOMIC DNA]</scope>
</reference>
<dbReference type="Proteomes" id="UP000176504">
    <property type="component" value="Unassembled WGS sequence"/>
</dbReference>
<keyword evidence="2" id="KW-0812">Transmembrane</keyword>
<accession>A0A1F4VCT6</accession>